<evidence type="ECO:0000313" key="5">
    <source>
        <dbReference type="Proteomes" id="UP001589867"/>
    </source>
</evidence>
<feature type="region of interest" description="Disordered" evidence="2">
    <location>
        <begin position="104"/>
        <end position="126"/>
    </location>
</feature>
<dbReference type="RefSeq" id="WP_377251181.1">
    <property type="nucleotide sequence ID" value="NZ_JBHLUH010000021.1"/>
</dbReference>
<dbReference type="Proteomes" id="UP001589867">
    <property type="component" value="Unassembled WGS sequence"/>
</dbReference>
<evidence type="ECO:0000256" key="2">
    <source>
        <dbReference type="SAM" id="MobiDB-lite"/>
    </source>
</evidence>
<keyword evidence="5" id="KW-1185">Reference proteome</keyword>
<comment type="caution">
    <text evidence="4">The sequence shown here is derived from an EMBL/GenBank/DDBJ whole genome shotgun (WGS) entry which is preliminary data.</text>
</comment>
<dbReference type="InterPro" id="IPR029068">
    <property type="entry name" value="Glyas_Bleomycin-R_OHBP_Dase"/>
</dbReference>
<protein>
    <submittedName>
        <fullName evidence="4">VOC family protein</fullName>
    </submittedName>
</protein>
<dbReference type="Gene3D" id="3.10.180.10">
    <property type="entry name" value="2,3-Dihydroxybiphenyl 1,2-Dioxygenase, domain 1"/>
    <property type="match status" value="1"/>
</dbReference>
<gene>
    <name evidence="4" type="ORF">ACFFIA_14885</name>
</gene>
<dbReference type="InterPro" id="IPR051785">
    <property type="entry name" value="MMCE/EMCE_epimerase"/>
</dbReference>
<proteinExistence type="predicted"/>
<dbReference type="InterPro" id="IPR037523">
    <property type="entry name" value="VOC_core"/>
</dbReference>
<dbReference type="InterPro" id="IPR004360">
    <property type="entry name" value="Glyas_Fos-R_dOase_dom"/>
</dbReference>
<evidence type="ECO:0000259" key="3">
    <source>
        <dbReference type="PROSITE" id="PS51819"/>
    </source>
</evidence>
<dbReference type="Pfam" id="PF00903">
    <property type="entry name" value="Glyoxalase"/>
    <property type="match status" value="1"/>
</dbReference>
<dbReference type="PANTHER" id="PTHR43048">
    <property type="entry name" value="METHYLMALONYL-COA EPIMERASE"/>
    <property type="match status" value="1"/>
</dbReference>
<dbReference type="PROSITE" id="PS51819">
    <property type="entry name" value="VOC"/>
    <property type="match status" value="1"/>
</dbReference>
<evidence type="ECO:0000256" key="1">
    <source>
        <dbReference type="ARBA" id="ARBA00022723"/>
    </source>
</evidence>
<evidence type="ECO:0000313" key="4">
    <source>
        <dbReference type="EMBL" id="MFC0528945.1"/>
    </source>
</evidence>
<name>A0ABV6M2N1_9ACTN</name>
<dbReference type="SUPFAM" id="SSF54593">
    <property type="entry name" value="Glyoxalase/Bleomycin resistance protein/Dihydroxybiphenyl dioxygenase"/>
    <property type="match status" value="1"/>
</dbReference>
<dbReference type="PANTHER" id="PTHR43048:SF4">
    <property type="entry name" value="RING-CLEAVING DIOXYGENASE-RELATED"/>
    <property type="match status" value="1"/>
</dbReference>
<sequence length="126" mass="13801">MFDQLFPILTTTDLPAALRFYRDLLGAEVTYQFPPEGEPDYVALELGQSHLGIGRQDQPADLANDRITLWAYADDCDVALARLRAAGVPVLQEPVDQPWGERMATVADPDGNPVIVASRPPESGPR</sequence>
<keyword evidence="1" id="KW-0479">Metal-binding</keyword>
<accession>A0ABV6M2N1</accession>
<organism evidence="4 5">
    <name type="scientific">Phytohabitans kaempferiae</name>
    <dbReference type="NCBI Taxonomy" id="1620943"/>
    <lineage>
        <taxon>Bacteria</taxon>
        <taxon>Bacillati</taxon>
        <taxon>Actinomycetota</taxon>
        <taxon>Actinomycetes</taxon>
        <taxon>Micromonosporales</taxon>
        <taxon>Micromonosporaceae</taxon>
    </lineage>
</organism>
<reference evidence="4 5" key="1">
    <citation type="submission" date="2024-09" db="EMBL/GenBank/DDBJ databases">
        <authorList>
            <person name="Sun Q."/>
            <person name="Mori K."/>
        </authorList>
    </citation>
    <scope>NUCLEOTIDE SEQUENCE [LARGE SCALE GENOMIC DNA]</scope>
    <source>
        <strain evidence="4 5">TBRC 3947</strain>
    </source>
</reference>
<dbReference type="EMBL" id="JBHLUH010000021">
    <property type="protein sequence ID" value="MFC0528945.1"/>
    <property type="molecule type" value="Genomic_DNA"/>
</dbReference>
<feature type="domain" description="VOC" evidence="3">
    <location>
        <begin position="1"/>
        <end position="119"/>
    </location>
</feature>